<proteinExistence type="predicted"/>
<sequence length="276" mass="32051">MKRRICDILNSYKTMYPELDSSLPSLSEELEEEITTIFLKTGVVYHRPNRVTPSILQVRTYDKICFQRGISIDAISYVSGIGFFSVTNVSLIMEDVRSMFGLERKNLSSIWEETATTANWQTVDAIEQNTEYLIMEAPFTRGYWSNRPYKNNIISILRTGMRGLQLYYLYRYSGDILEVSPLPQWQVEAQQYRALANACLLANGTLPPIEYTEDGALVHLRLNYLLPPRELEFLKLYSWPEVCITLPSDFKRKLSVEVFEAIKGIFVYEGYDLRKR</sequence>
<dbReference type="AlphaFoldDB" id="A0A644Z4Y7"/>
<dbReference type="EMBL" id="VSSQ01007421">
    <property type="protein sequence ID" value="MPM35862.1"/>
    <property type="molecule type" value="Genomic_DNA"/>
</dbReference>
<organism evidence="1">
    <name type="scientific">bioreactor metagenome</name>
    <dbReference type="NCBI Taxonomy" id="1076179"/>
    <lineage>
        <taxon>unclassified sequences</taxon>
        <taxon>metagenomes</taxon>
        <taxon>ecological metagenomes</taxon>
    </lineage>
</organism>
<accession>A0A644Z4Y7</accession>
<evidence type="ECO:0000313" key="1">
    <source>
        <dbReference type="EMBL" id="MPM35862.1"/>
    </source>
</evidence>
<name>A0A644Z4Y7_9ZZZZ</name>
<reference evidence="1" key="1">
    <citation type="submission" date="2019-08" db="EMBL/GenBank/DDBJ databases">
        <authorList>
            <person name="Kucharzyk K."/>
            <person name="Murdoch R.W."/>
            <person name="Higgins S."/>
            <person name="Loffler F."/>
        </authorList>
    </citation>
    <scope>NUCLEOTIDE SEQUENCE</scope>
</reference>
<protein>
    <submittedName>
        <fullName evidence="1">Uncharacterized protein</fullName>
    </submittedName>
</protein>
<comment type="caution">
    <text evidence="1">The sequence shown here is derived from an EMBL/GenBank/DDBJ whole genome shotgun (WGS) entry which is preliminary data.</text>
</comment>
<gene>
    <name evidence="1" type="ORF">SDC9_82456</name>
</gene>